<evidence type="ECO:0000313" key="2">
    <source>
        <dbReference type="EMBL" id="GGJ07211.1"/>
    </source>
</evidence>
<protein>
    <submittedName>
        <fullName evidence="2">Methyltransferase</fullName>
    </submittedName>
</protein>
<comment type="caution">
    <text evidence="2">The sequence shown here is derived from an EMBL/GenBank/DDBJ whole genome shotgun (WGS) entry which is preliminary data.</text>
</comment>
<keyword evidence="2" id="KW-0808">Transferase</keyword>
<dbReference type="InterPro" id="IPR029063">
    <property type="entry name" value="SAM-dependent_MTases_sf"/>
</dbReference>
<keyword evidence="3" id="KW-1185">Reference proteome</keyword>
<dbReference type="InterPro" id="IPR013216">
    <property type="entry name" value="Methyltransf_11"/>
</dbReference>
<feature type="domain" description="Methyltransferase type 11" evidence="1">
    <location>
        <begin position="51"/>
        <end position="145"/>
    </location>
</feature>
<organism evidence="2 3">
    <name type="scientific">Neoroseomonas lacus</name>
    <dbReference type="NCBI Taxonomy" id="287609"/>
    <lineage>
        <taxon>Bacteria</taxon>
        <taxon>Pseudomonadati</taxon>
        <taxon>Pseudomonadota</taxon>
        <taxon>Alphaproteobacteria</taxon>
        <taxon>Acetobacterales</taxon>
        <taxon>Acetobacteraceae</taxon>
        <taxon>Neoroseomonas</taxon>
    </lineage>
</organism>
<dbReference type="RefSeq" id="WP_188966046.1">
    <property type="nucleotide sequence ID" value="NZ_BMKW01000002.1"/>
</dbReference>
<dbReference type="GO" id="GO:0032259">
    <property type="term" value="P:methylation"/>
    <property type="evidence" value="ECO:0007669"/>
    <property type="project" value="UniProtKB-KW"/>
</dbReference>
<dbReference type="Gene3D" id="3.40.50.150">
    <property type="entry name" value="Vaccinia Virus protein VP39"/>
    <property type="match status" value="1"/>
</dbReference>
<accession>A0A917KDP5</accession>
<reference evidence="2" key="2">
    <citation type="submission" date="2020-09" db="EMBL/GenBank/DDBJ databases">
        <authorList>
            <person name="Sun Q."/>
            <person name="Zhou Y."/>
        </authorList>
    </citation>
    <scope>NUCLEOTIDE SEQUENCE</scope>
    <source>
        <strain evidence="2">CGMCC 1.3617</strain>
    </source>
</reference>
<dbReference type="AlphaFoldDB" id="A0A917KDP5"/>
<dbReference type="EMBL" id="BMKW01000002">
    <property type="protein sequence ID" value="GGJ07211.1"/>
    <property type="molecule type" value="Genomic_DNA"/>
</dbReference>
<dbReference type="Pfam" id="PF08241">
    <property type="entry name" value="Methyltransf_11"/>
    <property type="match status" value="1"/>
</dbReference>
<dbReference type="PANTHER" id="PTHR43591:SF24">
    <property type="entry name" value="2-METHOXY-6-POLYPRENYL-1,4-BENZOQUINOL METHYLASE, MITOCHONDRIAL"/>
    <property type="match status" value="1"/>
</dbReference>
<dbReference type="Proteomes" id="UP000661507">
    <property type="component" value="Unassembled WGS sequence"/>
</dbReference>
<dbReference type="CDD" id="cd02440">
    <property type="entry name" value="AdoMet_MTases"/>
    <property type="match status" value="1"/>
</dbReference>
<proteinExistence type="predicted"/>
<keyword evidence="2" id="KW-0489">Methyltransferase</keyword>
<dbReference type="PANTHER" id="PTHR43591">
    <property type="entry name" value="METHYLTRANSFERASE"/>
    <property type="match status" value="1"/>
</dbReference>
<dbReference type="GO" id="GO:0008757">
    <property type="term" value="F:S-adenosylmethionine-dependent methyltransferase activity"/>
    <property type="evidence" value="ECO:0007669"/>
    <property type="project" value="InterPro"/>
</dbReference>
<gene>
    <name evidence="2" type="ORF">GCM10011320_12640</name>
</gene>
<reference evidence="2" key="1">
    <citation type="journal article" date="2014" name="Int. J. Syst. Evol. Microbiol.">
        <title>Complete genome sequence of Corynebacterium casei LMG S-19264T (=DSM 44701T), isolated from a smear-ripened cheese.</title>
        <authorList>
            <consortium name="US DOE Joint Genome Institute (JGI-PGF)"/>
            <person name="Walter F."/>
            <person name="Albersmeier A."/>
            <person name="Kalinowski J."/>
            <person name="Ruckert C."/>
        </authorList>
    </citation>
    <scope>NUCLEOTIDE SEQUENCE</scope>
    <source>
        <strain evidence="2">CGMCC 1.3617</strain>
    </source>
</reference>
<sequence length="274" mass="29801">MTDDKAVPRTSVADKLWAAGEAYEPYVGRWSRLVAADFLDQLGVPKGARWLDVGCGTGALSSAVLERFGPSSVLGVDPSEAFLAYARHRVTDKRVEFRLGDAQALPVTDDEFDVVVSGLVLNFVPDQAKAAAEMRRAARPGGRVAAYVWDYAEGMQMMRRFWDAAAALDPEGAGGKDEALRFALCRPDPLRELFERAGLSNVEVAAIEVPTVFRDFDDYWRPFLAGGAPAPAYCMSLPEDRRAALREHLRASLPTEPNGSIGLTARAWAVQGIA</sequence>
<name>A0A917KDP5_9PROT</name>
<evidence type="ECO:0000259" key="1">
    <source>
        <dbReference type="Pfam" id="PF08241"/>
    </source>
</evidence>
<dbReference type="SUPFAM" id="SSF53335">
    <property type="entry name" value="S-adenosyl-L-methionine-dependent methyltransferases"/>
    <property type="match status" value="1"/>
</dbReference>
<evidence type="ECO:0000313" key="3">
    <source>
        <dbReference type="Proteomes" id="UP000661507"/>
    </source>
</evidence>